<name>A0A5C5X3D0_9PLAN</name>
<protein>
    <submittedName>
        <fullName evidence="10">Bifunctional protein GlmU</fullName>
    </submittedName>
</protein>
<dbReference type="Gene3D" id="3.90.550.10">
    <property type="entry name" value="Spore Coat Polysaccharide Biosynthesis Protein SpsA, Chain A"/>
    <property type="match status" value="1"/>
</dbReference>
<keyword evidence="3" id="KW-0808">Transferase</keyword>
<evidence type="ECO:0000259" key="9">
    <source>
        <dbReference type="Pfam" id="PF12804"/>
    </source>
</evidence>
<keyword evidence="5" id="KW-0012">Acyltransferase</keyword>
<dbReference type="OrthoDB" id="9775031at2"/>
<dbReference type="InterPro" id="IPR029044">
    <property type="entry name" value="Nucleotide-diphossugar_trans"/>
</dbReference>
<evidence type="ECO:0000256" key="6">
    <source>
        <dbReference type="ARBA" id="ARBA00048247"/>
    </source>
</evidence>
<dbReference type="SUPFAM" id="SSF53448">
    <property type="entry name" value="Nucleotide-diphospho-sugar transferases"/>
    <property type="match status" value="1"/>
</dbReference>
<dbReference type="InterPro" id="IPR050065">
    <property type="entry name" value="GlmU-like"/>
</dbReference>
<organism evidence="10 11">
    <name type="scientific">Thalassoglobus neptunius</name>
    <dbReference type="NCBI Taxonomy" id="1938619"/>
    <lineage>
        <taxon>Bacteria</taxon>
        <taxon>Pseudomonadati</taxon>
        <taxon>Planctomycetota</taxon>
        <taxon>Planctomycetia</taxon>
        <taxon>Planctomycetales</taxon>
        <taxon>Planctomycetaceae</taxon>
        <taxon>Thalassoglobus</taxon>
    </lineage>
</organism>
<dbReference type="PANTHER" id="PTHR43584">
    <property type="entry name" value="NUCLEOTIDYL TRANSFERASE"/>
    <property type="match status" value="1"/>
</dbReference>
<proteinExistence type="inferred from homology"/>
<comment type="catalytic activity">
    <reaction evidence="7">
        <text>N-acetyl-alpha-D-glucosamine 1-phosphate + UTP + H(+) = UDP-N-acetyl-alpha-D-glucosamine + diphosphate</text>
        <dbReference type="Rhea" id="RHEA:13509"/>
        <dbReference type="ChEBI" id="CHEBI:15378"/>
        <dbReference type="ChEBI" id="CHEBI:33019"/>
        <dbReference type="ChEBI" id="CHEBI:46398"/>
        <dbReference type="ChEBI" id="CHEBI:57705"/>
        <dbReference type="ChEBI" id="CHEBI:57776"/>
        <dbReference type="EC" id="2.7.7.23"/>
    </reaction>
</comment>
<dbReference type="PANTHER" id="PTHR43584:SF3">
    <property type="entry name" value="BIFUNCTIONAL PROTEIN GLMU"/>
    <property type="match status" value="1"/>
</dbReference>
<dbReference type="InterPro" id="IPR025877">
    <property type="entry name" value="MobA-like_NTP_Trfase"/>
</dbReference>
<dbReference type="Pfam" id="PF12804">
    <property type="entry name" value="NTP_transf_3"/>
    <property type="match status" value="1"/>
</dbReference>
<evidence type="ECO:0000256" key="5">
    <source>
        <dbReference type="ARBA" id="ARBA00023315"/>
    </source>
</evidence>
<reference evidence="10 11" key="1">
    <citation type="submission" date="2019-02" db="EMBL/GenBank/DDBJ databases">
        <title>Deep-cultivation of Planctomycetes and their phenomic and genomic characterization uncovers novel biology.</title>
        <authorList>
            <person name="Wiegand S."/>
            <person name="Jogler M."/>
            <person name="Boedeker C."/>
            <person name="Pinto D."/>
            <person name="Vollmers J."/>
            <person name="Rivas-Marin E."/>
            <person name="Kohn T."/>
            <person name="Peeters S.H."/>
            <person name="Heuer A."/>
            <person name="Rast P."/>
            <person name="Oberbeckmann S."/>
            <person name="Bunk B."/>
            <person name="Jeske O."/>
            <person name="Meyerdierks A."/>
            <person name="Storesund J.E."/>
            <person name="Kallscheuer N."/>
            <person name="Luecker S."/>
            <person name="Lage O.M."/>
            <person name="Pohl T."/>
            <person name="Merkel B.J."/>
            <person name="Hornburger P."/>
            <person name="Mueller R.-W."/>
            <person name="Bruemmer F."/>
            <person name="Labrenz M."/>
            <person name="Spormann A.M."/>
            <person name="Op Den Camp H."/>
            <person name="Overmann J."/>
            <person name="Amann R."/>
            <person name="Jetten M.S.M."/>
            <person name="Mascher T."/>
            <person name="Medema M.H."/>
            <person name="Devos D.P."/>
            <person name="Kaster A.-K."/>
            <person name="Ovreas L."/>
            <person name="Rohde M."/>
            <person name="Galperin M.Y."/>
            <person name="Jogler C."/>
        </authorList>
    </citation>
    <scope>NUCLEOTIDE SEQUENCE [LARGE SCALE GENOMIC DNA]</scope>
    <source>
        <strain evidence="10 11">KOR42</strain>
    </source>
</reference>
<keyword evidence="11" id="KW-1185">Reference proteome</keyword>
<evidence type="ECO:0000256" key="1">
    <source>
        <dbReference type="ARBA" id="ARBA00007707"/>
    </source>
</evidence>
<gene>
    <name evidence="10" type="primary">glmU</name>
    <name evidence="10" type="ORF">KOR42_08270</name>
</gene>
<feature type="domain" description="MobA-like NTP transferase" evidence="9">
    <location>
        <begin position="6"/>
        <end position="133"/>
    </location>
</feature>
<comment type="function">
    <text evidence="8">Catalyzes the last two sequential reactions in the de novo biosynthetic pathway for UDP-N-acetylglucosamine (UDP-GlcNAc). The C-terminal domain catalyzes the transfer of acetyl group from acetyl coenzyme A to glucosamine-1-phosphate (GlcN-1-P) to produce N-acetylglucosamine-1-phosphate (GlcNAc-1-P), which is converted into UDP-GlcNAc by the transfer of uridine 5-monophosphate (from uridine 5-triphosphate), a reaction catalyzed by the N-terminal domain.</text>
</comment>
<comment type="similarity">
    <text evidence="2">In the N-terminal section; belongs to the N-acetylglucosamine-1-phosphate uridyltransferase family.</text>
</comment>
<evidence type="ECO:0000256" key="3">
    <source>
        <dbReference type="ARBA" id="ARBA00022679"/>
    </source>
</evidence>
<keyword evidence="4" id="KW-0548">Nucleotidyltransferase</keyword>
<accession>A0A5C5X3D0</accession>
<evidence type="ECO:0000256" key="4">
    <source>
        <dbReference type="ARBA" id="ARBA00022695"/>
    </source>
</evidence>
<comment type="caution">
    <text evidence="10">The sequence shown here is derived from an EMBL/GenBank/DDBJ whole genome shotgun (WGS) entry which is preliminary data.</text>
</comment>
<dbReference type="AlphaFoldDB" id="A0A5C5X3D0"/>
<dbReference type="Proteomes" id="UP000317243">
    <property type="component" value="Unassembled WGS sequence"/>
</dbReference>
<evidence type="ECO:0000256" key="8">
    <source>
        <dbReference type="ARBA" id="ARBA00049628"/>
    </source>
</evidence>
<comment type="similarity">
    <text evidence="1">In the C-terminal section; belongs to the transferase hexapeptide repeat family.</text>
</comment>
<dbReference type="CDD" id="cd02540">
    <property type="entry name" value="GT2_GlmU_N_bac"/>
    <property type="match status" value="1"/>
</dbReference>
<dbReference type="GO" id="GO:0019134">
    <property type="term" value="F:glucosamine-1-phosphate N-acetyltransferase activity"/>
    <property type="evidence" value="ECO:0007669"/>
    <property type="project" value="UniProtKB-EC"/>
</dbReference>
<evidence type="ECO:0000313" key="11">
    <source>
        <dbReference type="Proteomes" id="UP000317243"/>
    </source>
</evidence>
<evidence type="ECO:0000313" key="10">
    <source>
        <dbReference type="EMBL" id="TWT57466.1"/>
    </source>
</evidence>
<dbReference type="RefSeq" id="WP_146507298.1">
    <property type="nucleotide sequence ID" value="NZ_SIHI01000001.1"/>
</dbReference>
<dbReference type="GO" id="GO:0003977">
    <property type="term" value="F:UDP-N-acetylglucosamine diphosphorylase activity"/>
    <property type="evidence" value="ECO:0007669"/>
    <property type="project" value="UniProtKB-EC"/>
</dbReference>
<comment type="catalytic activity">
    <reaction evidence="6">
        <text>alpha-D-glucosamine 1-phosphate + acetyl-CoA = N-acetyl-alpha-D-glucosamine 1-phosphate + CoA + H(+)</text>
        <dbReference type="Rhea" id="RHEA:13725"/>
        <dbReference type="ChEBI" id="CHEBI:15378"/>
        <dbReference type="ChEBI" id="CHEBI:57287"/>
        <dbReference type="ChEBI" id="CHEBI:57288"/>
        <dbReference type="ChEBI" id="CHEBI:57776"/>
        <dbReference type="ChEBI" id="CHEBI:58516"/>
        <dbReference type="EC" id="2.3.1.157"/>
    </reaction>
</comment>
<sequence>MAEVLAVILAAGKSKRMKSETPKVLHEVCDRPMIEHVLDAAREAGCQKIVVVVGHKADEVQAALSHHDDVSFALQAEQLGTGHAVMCCRDTLASHTGPVLVLTGDTPLLQGESLKGLISELEGNSAGCVVGTATTENNFGLGRIVRSDDGVFLRIVEEKDASDEERAITEINTGCFAFDGESLLEALDDITSDNAQGEYYLTDCAEIMRTKGKTVLAACRMDIVEAMGVNTQEQLAEVEQVMKTRSAT</sequence>
<evidence type="ECO:0000256" key="7">
    <source>
        <dbReference type="ARBA" id="ARBA00048493"/>
    </source>
</evidence>
<dbReference type="EMBL" id="SIHI01000001">
    <property type="protein sequence ID" value="TWT57466.1"/>
    <property type="molecule type" value="Genomic_DNA"/>
</dbReference>
<evidence type="ECO:0000256" key="2">
    <source>
        <dbReference type="ARBA" id="ARBA00007947"/>
    </source>
</evidence>